<dbReference type="PROSITE" id="PS00154">
    <property type="entry name" value="ATPASE_E1_E2"/>
    <property type="match status" value="1"/>
</dbReference>
<dbReference type="SUPFAM" id="SSF81665">
    <property type="entry name" value="Calcium ATPase, transmembrane domain M"/>
    <property type="match status" value="1"/>
</dbReference>
<feature type="transmembrane region" description="Helical" evidence="6">
    <location>
        <begin position="250"/>
        <end position="276"/>
    </location>
</feature>
<evidence type="ECO:0000313" key="9">
    <source>
        <dbReference type="Proteomes" id="UP000294854"/>
    </source>
</evidence>
<dbReference type="InterPro" id="IPR008250">
    <property type="entry name" value="ATPase_P-typ_transduc_dom_A_sf"/>
</dbReference>
<evidence type="ECO:0000259" key="7">
    <source>
        <dbReference type="Pfam" id="PF00122"/>
    </source>
</evidence>
<evidence type="ECO:0000256" key="1">
    <source>
        <dbReference type="ARBA" id="ARBA00004141"/>
    </source>
</evidence>
<evidence type="ECO:0000256" key="5">
    <source>
        <dbReference type="ARBA" id="ARBA00023136"/>
    </source>
</evidence>
<dbReference type="GO" id="GO:0005524">
    <property type="term" value="F:ATP binding"/>
    <property type="evidence" value="ECO:0007669"/>
    <property type="project" value="InterPro"/>
</dbReference>
<dbReference type="STRING" id="1122149.FD44_GL000292"/>
<feature type="transmembrane region" description="Helical" evidence="6">
    <location>
        <begin position="49"/>
        <end position="67"/>
    </location>
</feature>
<dbReference type="Proteomes" id="UP000294854">
    <property type="component" value="Unassembled WGS sequence"/>
</dbReference>
<feature type="transmembrane region" description="Helical" evidence="6">
    <location>
        <begin position="721"/>
        <end position="742"/>
    </location>
</feature>
<evidence type="ECO:0000256" key="4">
    <source>
        <dbReference type="ARBA" id="ARBA00022989"/>
    </source>
</evidence>
<dbReference type="OrthoDB" id="9760364at2"/>
<protein>
    <recommendedName>
        <fullName evidence="7">P-type ATPase A domain-containing protein</fullName>
    </recommendedName>
</protein>
<keyword evidence="9" id="KW-1185">Reference proteome</keyword>
<proteinExistence type="predicted"/>
<dbReference type="Pfam" id="PF00702">
    <property type="entry name" value="Hydrolase"/>
    <property type="match status" value="1"/>
</dbReference>
<dbReference type="GO" id="GO:0016020">
    <property type="term" value="C:membrane"/>
    <property type="evidence" value="ECO:0007669"/>
    <property type="project" value="UniProtKB-SubCell"/>
</dbReference>
<feature type="transmembrane region" description="Helical" evidence="6">
    <location>
        <begin position="73"/>
        <end position="91"/>
    </location>
</feature>
<accession>A0A4R5NRE9</accession>
<dbReference type="SFLD" id="SFLDS00003">
    <property type="entry name" value="Haloacid_Dehalogenase"/>
    <property type="match status" value="1"/>
</dbReference>
<dbReference type="EMBL" id="PUFO01000029">
    <property type="protein sequence ID" value="TDG78975.1"/>
    <property type="molecule type" value="Genomic_DNA"/>
</dbReference>
<feature type="transmembrane region" description="Helical" evidence="6">
    <location>
        <begin position="665"/>
        <end position="688"/>
    </location>
</feature>
<keyword evidence="2 6" id="KW-0812">Transmembrane</keyword>
<feature type="transmembrane region" description="Helical" evidence="6">
    <location>
        <begin position="748"/>
        <end position="770"/>
    </location>
</feature>
<dbReference type="InterPro" id="IPR044492">
    <property type="entry name" value="P_typ_ATPase_HD_dom"/>
</dbReference>
<dbReference type="PANTHER" id="PTHR42861">
    <property type="entry name" value="CALCIUM-TRANSPORTING ATPASE"/>
    <property type="match status" value="1"/>
</dbReference>
<dbReference type="SFLD" id="SFLDF00027">
    <property type="entry name" value="p-type_atpase"/>
    <property type="match status" value="1"/>
</dbReference>
<name>A0A4R5NRE9_9LACO</name>
<dbReference type="PRINTS" id="PR00119">
    <property type="entry name" value="CATATPASE"/>
</dbReference>
<keyword evidence="3" id="KW-1278">Translocase</keyword>
<comment type="subcellular location">
    <subcellularLocation>
        <location evidence="1">Membrane</location>
        <topology evidence="1">Multi-pass membrane protein</topology>
    </subcellularLocation>
</comment>
<dbReference type="InterPro" id="IPR023214">
    <property type="entry name" value="HAD_sf"/>
</dbReference>
<feature type="transmembrane region" description="Helical" evidence="6">
    <location>
        <begin position="221"/>
        <end position="238"/>
    </location>
</feature>
<dbReference type="AlphaFoldDB" id="A0A4R5NRE9"/>
<feature type="transmembrane region" description="Helical" evidence="6">
    <location>
        <begin position="694"/>
        <end position="712"/>
    </location>
</feature>
<gene>
    <name evidence="8" type="ORF">C5L31_000570</name>
</gene>
<dbReference type="SUPFAM" id="SSF56784">
    <property type="entry name" value="HAD-like"/>
    <property type="match status" value="1"/>
</dbReference>
<evidence type="ECO:0000256" key="3">
    <source>
        <dbReference type="ARBA" id="ARBA00022967"/>
    </source>
</evidence>
<dbReference type="Pfam" id="PF00122">
    <property type="entry name" value="E1-E2_ATPase"/>
    <property type="match status" value="1"/>
</dbReference>
<dbReference type="PRINTS" id="PR00120">
    <property type="entry name" value="HATPASE"/>
</dbReference>
<dbReference type="InterPro" id="IPR018303">
    <property type="entry name" value="ATPase_P-typ_P_site"/>
</dbReference>
<comment type="caution">
    <text evidence="8">The sequence shown here is derived from an EMBL/GenBank/DDBJ whole genome shotgun (WGS) entry which is preliminary data.</text>
</comment>
<feature type="transmembrane region" description="Helical" evidence="6">
    <location>
        <begin position="597"/>
        <end position="617"/>
    </location>
</feature>
<feature type="transmembrane region" description="Helical" evidence="6">
    <location>
        <begin position="623"/>
        <end position="645"/>
    </location>
</feature>
<dbReference type="RefSeq" id="WP_010620458.1">
    <property type="nucleotide sequence ID" value="NZ_CP042371.1"/>
</dbReference>
<dbReference type="Gene3D" id="1.20.1110.10">
    <property type="entry name" value="Calcium-transporting ATPase, transmembrane domain"/>
    <property type="match status" value="1"/>
</dbReference>
<evidence type="ECO:0000256" key="2">
    <source>
        <dbReference type="ARBA" id="ARBA00022692"/>
    </source>
</evidence>
<keyword evidence="5 6" id="KW-0472">Membrane</keyword>
<dbReference type="GO" id="GO:0016887">
    <property type="term" value="F:ATP hydrolysis activity"/>
    <property type="evidence" value="ECO:0007669"/>
    <property type="project" value="InterPro"/>
</dbReference>
<dbReference type="Gene3D" id="3.40.1110.10">
    <property type="entry name" value="Calcium-transporting ATPase, cytoplasmic domain N"/>
    <property type="match status" value="1"/>
</dbReference>
<dbReference type="InterPro" id="IPR001757">
    <property type="entry name" value="P_typ_ATPase"/>
</dbReference>
<dbReference type="InterPro" id="IPR036412">
    <property type="entry name" value="HAD-like_sf"/>
</dbReference>
<dbReference type="Gene3D" id="2.70.150.10">
    <property type="entry name" value="Calcium-transporting ATPase, cytoplasmic transduction domain A"/>
    <property type="match status" value="1"/>
</dbReference>
<dbReference type="SFLD" id="SFLDG00002">
    <property type="entry name" value="C1.7:_P-type_atpase_like"/>
    <property type="match status" value="1"/>
</dbReference>
<organism evidence="8 9">
    <name type="scientific">Secundilactobacillus malefermentans</name>
    <dbReference type="NCBI Taxonomy" id="176292"/>
    <lineage>
        <taxon>Bacteria</taxon>
        <taxon>Bacillati</taxon>
        <taxon>Bacillota</taxon>
        <taxon>Bacilli</taxon>
        <taxon>Lactobacillales</taxon>
        <taxon>Lactobacillaceae</taxon>
        <taxon>Secundilactobacillus</taxon>
    </lineage>
</organism>
<dbReference type="SUPFAM" id="SSF81660">
    <property type="entry name" value="Metal cation-transporting ATPase, ATP-binding domain N"/>
    <property type="match status" value="1"/>
</dbReference>
<evidence type="ECO:0000256" key="6">
    <source>
        <dbReference type="SAM" id="Phobius"/>
    </source>
</evidence>
<dbReference type="InterPro" id="IPR023298">
    <property type="entry name" value="ATPase_P-typ_TM_dom_sf"/>
</dbReference>
<dbReference type="SUPFAM" id="SSF81653">
    <property type="entry name" value="Calcium ATPase, transduction domain A"/>
    <property type="match status" value="1"/>
</dbReference>
<sequence>MTEAKSLSLTNLDQGLTADEVQRAVQSGQKNAPTKPLTKSIQQIVSGNFLTLFNLINIVLGVLIAYTGSYKNLLFLGIAIVNTAIGTFQEIRSKRQIDKMTILSEGKVKVRRNGEIVELRREELVLGDLLIVARGDQIPLDGIVRTTKGIELDESLITGEPNAISKQTGDQMTSGSFIVSGQAVVQVTAIGEKSYVHQITAAVQTEKPHDNSVLLTIINRIIKILTIVIIPLGVILFISKQMHGSSFNQAILGTSAAMIGMIPEGLVLLTSVALAVSARKLANRNVLVRELPAIENLARVDTLCLDKTGTITSGNLIVDHIIPLGSAHSDTEIKTIMGSFINGIDDHNETAEALKRVLPGKTGQIQTVIPFSSDRKWSGAAVNNQNYVLGAPEFIQTDLPKELATRIMNYSKEGFRVLCFASTSELTPTNLGKVMPLALILITDELRENAKNTFEYFNNQDVALKVVSGDNPVTVSKIAQNAGIKNTDKFVDMSQLGDQPDYGTLVATYTVFGRVKPEQKQQLIAAWQDQGHKVAMTGDGVNDILALRQADCGIAMASGSEAAKSISDFVLIHSNFDAMIAVLNEGRRVINNIEQVASLYLIKTMYSVALSLLFIFLKSGYPFQPIQLTPISTLMVGIPSFVLALEPNYGRITDRFMKQVMEVAVPAAICVVGYISVIFIVGGGVFGLKYAQTSTLSVILTGAVCLTALITVSRPLNRLKVLLLTTMATLFIITVVFFSHLFSLVSLFNLGLAMLYIPLLVTVYPIYFVVQELLGKRVFSKIKWKTIK</sequence>
<reference evidence="8 9" key="1">
    <citation type="journal article" date="2019" name="Appl. Microbiol. Biotechnol.">
        <title>Uncovering carbohydrate metabolism through a genotype-phenotype association study of 56 lactic acid bacteria genomes.</title>
        <authorList>
            <person name="Buron-Moles G."/>
            <person name="Chailyan A."/>
            <person name="Dolejs I."/>
            <person name="Forster J."/>
            <person name="Miks M.H."/>
        </authorList>
    </citation>
    <scope>NUCLEOTIDE SEQUENCE [LARGE SCALE GENOMIC DNA]</scope>
    <source>
        <strain evidence="8 9">ATCC 49373</strain>
    </source>
</reference>
<evidence type="ECO:0000313" key="8">
    <source>
        <dbReference type="EMBL" id="TDG78975.1"/>
    </source>
</evidence>
<dbReference type="InterPro" id="IPR059000">
    <property type="entry name" value="ATPase_P-type_domA"/>
</dbReference>
<keyword evidence="4 6" id="KW-1133">Transmembrane helix</keyword>
<dbReference type="InterPro" id="IPR023299">
    <property type="entry name" value="ATPase_P-typ_cyto_dom_N"/>
</dbReference>
<feature type="domain" description="P-type ATPase A" evidence="7">
    <location>
        <begin position="104"/>
        <end position="204"/>
    </location>
</feature>
<dbReference type="Gene3D" id="3.40.50.1000">
    <property type="entry name" value="HAD superfamily/HAD-like"/>
    <property type="match status" value="1"/>
</dbReference>
<dbReference type="NCBIfam" id="TIGR01494">
    <property type="entry name" value="ATPase_P-type"/>
    <property type="match status" value="2"/>
</dbReference>